<dbReference type="Pfam" id="PF14223">
    <property type="entry name" value="Retrotran_gag_2"/>
    <property type="match status" value="1"/>
</dbReference>
<dbReference type="PROSITE" id="PS50994">
    <property type="entry name" value="INTEGRASE"/>
    <property type="match status" value="1"/>
</dbReference>
<protein>
    <recommendedName>
        <fullName evidence="9">Retrovirus-related Pol polyprotein from transposon TNT 1-94</fullName>
    </recommendedName>
</protein>
<dbReference type="InterPro" id="IPR036397">
    <property type="entry name" value="RNaseH_sf"/>
</dbReference>
<evidence type="ECO:0000259" key="6">
    <source>
        <dbReference type="PROSITE" id="PS50994"/>
    </source>
</evidence>
<dbReference type="PANTHER" id="PTHR42648:SF28">
    <property type="entry name" value="TRANSPOSON-ENCODED PROTEIN WITH RIBONUCLEASE H-LIKE AND RETROVIRUS ZINC FINGER-LIKE DOMAINS"/>
    <property type="match status" value="1"/>
</dbReference>
<dbReference type="CDD" id="cd09272">
    <property type="entry name" value="RNase_HI_RT_Ty1"/>
    <property type="match status" value="1"/>
</dbReference>
<dbReference type="SUPFAM" id="SSF53098">
    <property type="entry name" value="Ribonuclease H-like"/>
    <property type="match status" value="1"/>
</dbReference>
<dbReference type="InterPro" id="IPR001584">
    <property type="entry name" value="Integrase_cat-core"/>
</dbReference>
<evidence type="ECO:0000313" key="8">
    <source>
        <dbReference type="Proteomes" id="UP001549920"/>
    </source>
</evidence>
<dbReference type="InterPro" id="IPR013103">
    <property type="entry name" value="RVT_2"/>
</dbReference>
<dbReference type="Pfam" id="PF00665">
    <property type="entry name" value="rve"/>
    <property type="match status" value="1"/>
</dbReference>
<proteinExistence type="predicted"/>
<evidence type="ECO:0000313" key="7">
    <source>
        <dbReference type="EMBL" id="KAL0891955.1"/>
    </source>
</evidence>
<dbReference type="InterPro" id="IPR012337">
    <property type="entry name" value="RNaseH-like_sf"/>
</dbReference>
<comment type="caution">
    <text evidence="7">The sequence shown here is derived from an EMBL/GenBank/DDBJ whole genome shotgun (WGS) entry which is preliminary data.</text>
</comment>
<dbReference type="EMBL" id="JBEUOH010000007">
    <property type="protein sequence ID" value="KAL0891955.1"/>
    <property type="molecule type" value="Genomic_DNA"/>
</dbReference>
<dbReference type="Pfam" id="PF25597">
    <property type="entry name" value="SH3_retrovirus"/>
    <property type="match status" value="1"/>
</dbReference>
<dbReference type="Pfam" id="PF07727">
    <property type="entry name" value="RVT_2"/>
    <property type="match status" value="1"/>
</dbReference>
<organism evidence="7 8">
    <name type="scientific">Loxostege sticticalis</name>
    <name type="common">Beet webworm moth</name>
    <dbReference type="NCBI Taxonomy" id="481309"/>
    <lineage>
        <taxon>Eukaryota</taxon>
        <taxon>Metazoa</taxon>
        <taxon>Ecdysozoa</taxon>
        <taxon>Arthropoda</taxon>
        <taxon>Hexapoda</taxon>
        <taxon>Insecta</taxon>
        <taxon>Pterygota</taxon>
        <taxon>Neoptera</taxon>
        <taxon>Endopterygota</taxon>
        <taxon>Lepidoptera</taxon>
        <taxon>Glossata</taxon>
        <taxon>Ditrysia</taxon>
        <taxon>Pyraloidea</taxon>
        <taxon>Crambidae</taxon>
        <taxon>Pyraustinae</taxon>
        <taxon>Loxostege</taxon>
    </lineage>
</organism>
<feature type="region of interest" description="Disordered" evidence="4">
    <location>
        <begin position="546"/>
        <end position="571"/>
    </location>
</feature>
<dbReference type="InterPro" id="IPR001878">
    <property type="entry name" value="Znf_CCHC"/>
</dbReference>
<evidence type="ECO:0000256" key="2">
    <source>
        <dbReference type="ARBA" id="ARBA00022801"/>
    </source>
</evidence>
<dbReference type="PROSITE" id="PS50158">
    <property type="entry name" value="ZF_CCHC"/>
    <property type="match status" value="1"/>
</dbReference>
<dbReference type="Gene3D" id="3.30.420.10">
    <property type="entry name" value="Ribonuclease H-like superfamily/Ribonuclease H"/>
    <property type="match status" value="1"/>
</dbReference>
<dbReference type="InterPro" id="IPR039537">
    <property type="entry name" value="Retrotran_Ty1/copia-like"/>
</dbReference>
<evidence type="ECO:0000256" key="4">
    <source>
        <dbReference type="SAM" id="MobiDB-lite"/>
    </source>
</evidence>
<feature type="domain" description="CCHC-type" evidence="5">
    <location>
        <begin position="209"/>
        <end position="225"/>
    </location>
</feature>
<keyword evidence="8" id="KW-1185">Reference proteome</keyword>
<feature type="domain" description="Integrase catalytic" evidence="6">
    <location>
        <begin position="276"/>
        <end position="452"/>
    </location>
</feature>
<dbReference type="Proteomes" id="UP001549920">
    <property type="component" value="Unassembled WGS sequence"/>
</dbReference>
<sequence>MSSSNNSLALIEKLTGRDNYATWRFAVKTYLEHEELWDCVEPSNPSQEIDKKRDTKARSKIILLVDPVNYIHIQESSTAKEVWNNLSRAFDDSGLTRRVGLLRDLCNTTLAGCSNVEEYVSKIMTTAHKLRNIGFHVDDEWLGTLLLSGLPESYKPMIIAIESSGMKISSDSIKSKILQDVKQNESDLTAFASSQKFHNKNKSFSKGPRCYTCNKYGHKSPECKSKPNKYQKNKESKQNQSSYAAVFIASSGYSDDWYIDSGASVHMTKHKNLFIEETTPDIKTIKVANNKSLPVQSSGKISLCVDNERARYFVTFLDDYSKKIFVYVLHNKSEVLEKIIEFKKLVENQLSRTIKILRTDNGLEYVNRKFSNFHKNAGIIHQTTTPYTPEQNGTAERMNRTLIERAKCMMLNAKLPKVYWAEAIHTAAYIINRSPTKSLCYKTPEEMWTGQKPNVSHMRTFGCEAMVHLPKEKRKKLDSKSQKLIFIGYCENTKGYRFILPNSRKAIKSRDAIFLESTVKRDYVPIELTTNECSIQNKDCEELSSDDSFNAVTENKSQSDSEYFPDESIESSPERNITVRTRRQYKLASQEQEENSYLCFDEQLNNEVPDNYEEAMKSVDASKWITSIKEELDAHQQNKTWTLVDKTPDMRIIGCKWVFRIKEESSGLRYKSRLCAKGYSQTKGIDYQETFAPTVRYDSIRLLLSEAAQHNLQIIQLDIKTAFLYGELEEDIYMAVPEGLTCKTNKVCKLNKSLYGLKQSPRCWNSKFDSVLKKFGLVNSKADQCVYVGTINGENCYLCLYVDDGLIFSKNRSTIKELINDLQSIFEVKTFPVRNFVGMEIMKSDSFIFIHQSSYIEKLLNKFMLNNSKPNSIPADPHTILEKGEGETEKNIPYREAVGSLMHLATVSRSDISFAVSLVSRFLNSYNETHWNAVKKIFKYLKETKVYGLYFTRTTEPNVVIGYSDADFANDPNTRHSVTGYVFIKNGGAVTWACQKQQTVALSTTEAEFMAACAATKEVMWIKQLLSDIGEFNQKSVCLNLDNQSAISVIKNTNFHNIKEKYYDKIIELNYVCSDEQYADIFTKPLCKIKFCYLRDKIGVKSVDVIPSS</sequence>
<accession>A0ABR3I6T5</accession>
<feature type="compositionally biased region" description="Polar residues" evidence="4">
    <location>
        <begin position="546"/>
        <end position="561"/>
    </location>
</feature>
<gene>
    <name evidence="7" type="ORF">ABMA27_015190</name>
</gene>
<evidence type="ECO:0000256" key="1">
    <source>
        <dbReference type="ARBA" id="ARBA00022723"/>
    </source>
</evidence>
<evidence type="ECO:0008006" key="9">
    <source>
        <dbReference type="Google" id="ProtNLM"/>
    </source>
</evidence>
<dbReference type="InterPro" id="IPR043502">
    <property type="entry name" value="DNA/RNA_pol_sf"/>
</dbReference>
<dbReference type="InterPro" id="IPR057670">
    <property type="entry name" value="SH3_retrovirus"/>
</dbReference>
<name>A0ABR3I6T5_LOXSC</name>
<keyword evidence="1" id="KW-0479">Metal-binding</keyword>
<dbReference type="PANTHER" id="PTHR42648">
    <property type="entry name" value="TRANSPOSASE, PUTATIVE-RELATED"/>
    <property type="match status" value="1"/>
</dbReference>
<keyword evidence="3" id="KW-0862">Zinc</keyword>
<keyword evidence="2" id="KW-0378">Hydrolase</keyword>
<dbReference type="SUPFAM" id="SSF56672">
    <property type="entry name" value="DNA/RNA polymerases"/>
    <property type="match status" value="1"/>
</dbReference>
<evidence type="ECO:0000259" key="5">
    <source>
        <dbReference type="PROSITE" id="PS50158"/>
    </source>
</evidence>
<evidence type="ECO:0000256" key="3">
    <source>
        <dbReference type="PROSITE-ProRule" id="PRU00047"/>
    </source>
</evidence>
<reference evidence="7 8" key="1">
    <citation type="submission" date="2024-06" db="EMBL/GenBank/DDBJ databases">
        <title>A chromosome-level genome assembly of beet webworm, Loxostege sticticalis.</title>
        <authorList>
            <person name="Zhang Y."/>
        </authorList>
    </citation>
    <scope>NUCLEOTIDE SEQUENCE [LARGE SCALE GENOMIC DNA]</scope>
    <source>
        <strain evidence="7">AQ026</strain>
        <tissue evidence="7">Whole body</tissue>
    </source>
</reference>
<keyword evidence="3" id="KW-0863">Zinc-finger</keyword>